<dbReference type="HOGENOM" id="CLU_1253609_0_0_2"/>
<dbReference type="STRING" id="880724.Metig_1617"/>
<evidence type="ECO:0000313" key="2">
    <source>
        <dbReference type="EMBL" id="AEF97150.1"/>
    </source>
</evidence>
<proteinExistence type="predicted"/>
<dbReference type="RefSeq" id="WP_013799743.1">
    <property type="nucleotide sequence ID" value="NC_015562.1"/>
</dbReference>
<dbReference type="InterPro" id="IPR017059">
    <property type="entry name" value="NiFe-hyd_3_EhaH_prd"/>
</dbReference>
<dbReference type="AlphaFoldDB" id="F6BBE3"/>
<gene>
    <name evidence="2" type="ordered locus">Metig_1617</name>
</gene>
<evidence type="ECO:0000256" key="1">
    <source>
        <dbReference type="SAM" id="Phobius"/>
    </source>
</evidence>
<feature type="transmembrane region" description="Helical" evidence="1">
    <location>
        <begin position="166"/>
        <end position="188"/>
    </location>
</feature>
<dbReference type="OrthoDB" id="64568at2157"/>
<accession>F6BBE3</accession>
<name>F6BBE3_METIK</name>
<keyword evidence="3" id="KW-1185">Reference proteome</keyword>
<feature type="transmembrane region" description="Helical" evidence="1">
    <location>
        <begin position="74"/>
        <end position="92"/>
    </location>
</feature>
<dbReference type="Pfam" id="PF10125">
    <property type="entry name" value="NADHdeh_related"/>
    <property type="match status" value="1"/>
</dbReference>
<dbReference type="PIRSF" id="PIRSF036536">
    <property type="entry name" value="EhaH"/>
    <property type="match status" value="1"/>
</dbReference>
<dbReference type="Proteomes" id="UP000009227">
    <property type="component" value="Chromosome"/>
</dbReference>
<keyword evidence="1" id="KW-0472">Membrane</keyword>
<organism evidence="3">
    <name type="scientific">Methanotorris igneus (strain DSM 5666 / JCM 11834 / Kol 5)</name>
    <dbReference type="NCBI Taxonomy" id="880724"/>
    <lineage>
        <taxon>Archaea</taxon>
        <taxon>Methanobacteriati</taxon>
        <taxon>Methanobacteriota</taxon>
        <taxon>Methanomada group</taxon>
        <taxon>Methanococci</taxon>
        <taxon>Methanococcales</taxon>
        <taxon>Methanocaldococcaceae</taxon>
        <taxon>Methanotorris</taxon>
    </lineage>
</organism>
<feature type="transmembrane region" description="Helical" evidence="1">
    <location>
        <begin position="22"/>
        <end position="46"/>
    </location>
</feature>
<protein>
    <submittedName>
        <fullName evidence="2">(NiFe)-hydrogenase-3-type complex Eha, membrane protein EhaH</fullName>
    </submittedName>
</protein>
<keyword evidence="1" id="KW-0812">Transmembrane</keyword>
<dbReference type="KEGG" id="mig:Metig_1617"/>
<reference evidence="2 3" key="1">
    <citation type="submission" date="2011-05" db="EMBL/GenBank/DDBJ databases">
        <title>Complete sequence of Methanotorris igneus Kol 5.</title>
        <authorList>
            <consortium name="US DOE Joint Genome Institute"/>
            <person name="Lucas S."/>
            <person name="Han J."/>
            <person name="Lapidus A."/>
            <person name="Cheng J.-F."/>
            <person name="Goodwin L."/>
            <person name="Pitluck S."/>
            <person name="Peters L."/>
            <person name="Mikhailova N."/>
            <person name="Chertkov O."/>
            <person name="Han C."/>
            <person name="Tapia R."/>
            <person name="Land M."/>
            <person name="Hauser L."/>
            <person name="Kyrpides N."/>
            <person name="Ivanova N."/>
            <person name="Pagani I."/>
            <person name="Sieprawska-Lupa M."/>
            <person name="Whitman W."/>
            <person name="Woyke T."/>
        </authorList>
    </citation>
    <scope>NUCLEOTIDE SEQUENCE [LARGE SCALE GENOMIC DNA]</scope>
    <source>
        <strain evidence="3">DSM 5666 / JCM 11834 / Kol 5</strain>
    </source>
</reference>
<sequence length="222" mass="24313">MDENTLLNIVGNFHGYIPLGDIVFYITDFSIICFLIAIFFTIVVYLSKPEKQLEAKLHDFGDVFYDVSLKELKIRRMMAIFCGIATAGAMLTGDLFDYALFLALVGIANIGIVSAVKREWVLNAAYQYGIIAMVAGLPLFGSAAMILAKTGTLSLFELAKTNADLFYPKVLFAVGMAGETGIAPFYAAKAEMFRAPGAPYILMIHLSSLLIIVRTVEILLTI</sequence>
<feature type="transmembrane region" description="Helical" evidence="1">
    <location>
        <begin position="128"/>
        <end position="146"/>
    </location>
</feature>
<dbReference type="EMBL" id="CP002737">
    <property type="protein sequence ID" value="AEF97150.1"/>
    <property type="molecule type" value="Genomic_DNA"/>
</dbReference>
<feature type="transmembrane region" description="Helical" evidence="1">
    <location>
        <begin position="200"/>
        <end position="220"/>
    </location>
</feature>
<evidence type="ECO:0000313" key="3">
    <source>
        <dbReference type="Proteomes" id="UP000009227"/>
    </source>
</evidence>
<dbReference type="GeneID" id="10644490"/>
<keyword evidence="1" id="KW-1133">Transmembrane helix</keyword>